<comment type="caution">
    <text evidence="2">The sequence shown here is derived from an EMBL/GenBank/DDBJ whole genome shotgun (WGS) entry which is preliminary data.</text>
</comment>
<evidence type="ECO:0000313" key="2">
    <source>
        <dbReference type="EMBL" id="KAA2241165.1"/>
    </source>
</evidence>
<evidence type="ECO:0000256" key="1">
    <source>
        <dbReference type="SAM" id="SignalP"/>
    </source>
</evidence>
<keyword evidence="3" id="KW-1185">Reference proteome</keyword>
<sequence length="186" mass="19830">MRALSMLRLIVSVMGGLLVLPAAVRAQDGNALAQRCRLEAFRQVGGGVQPVELVTRLQDQCIRRGGPAGGTEGRLSASRTAQRTAVVGKPLKLDHHMSLNPDCTSMGYPEARIIKPGSIGTVSTRKAADFSLFPASNARHVCNAKRASATQVWYVASRAGSDTVSTRVIFPSGNAVTRTYVIEAVR</sequence>
<name>A0A5B2VQ49_9HYPH</name>
<gene>
    <name evidence="2" type="ORF">F0L46_05035</name>
</gene>
<keyword evidence="1" id="KW-0732">Signal</keyword>
<evidence type="ECO:0000313" key="3">
    <source>
        <dbReference type="Proteomes" id="UP000323142"/>
    </source>
</evidence>
<dbReference type="OrthoDB" id="7569565at2"/>
<accession>A0A5B2VQ49</accession>
<dbReference type="EMBL" id="VUOA01000009">
    <property type="protein sequence ID" value="KAA2241165.1"/>
    <property type="molecule type" value="Genomic_DNA"/>
</dbReference>
<dbReference type="Proteomes" id="UP000323142">
    <property type="component" value="Unassembled WGS sequence"/>
</dbReference>
<proteinExistence type="predicted"/>
<organism evidence="2 3">
    <name type="scientific">Salinarimonas soli</name>
    <dbReference type="NCBI Taxonomy" id="1638099"/>
    <lineage>
        <taxon>Bacteria</taxon>
        <taxon>Pseudomonadati</taxon>
        <taxon>Pseudomonadota</taxon>
        <taxon>Alphaproteobacteria</taxon>
        <taxon>Hyphomicrobiales</taxon>
        <taxon>Salinarimonadaceae</taxon>
        <taxon>Salinarimonas</taxon>
    </lineage>
</organism>
<feature type="chain" id="PRO_5022995829" evidence="1">
    <location>
        <begin position="27"/>
        <end position="186"/>
    </location>
</feature>
<reference evidence="2 3" key="2">
    <citation type="submission" date="2019-09" db="EMBL/GenBank/DDBJ databases">
        <authorList>
            <person name="Jin C."/>
        </authorList>
    </citation>
    <scope>NUCLEOTIDE SEQUENCE [LARGE SCALE GENOMIC DNA]</scope>
    <source>
        <strain evidence="2 3">BN140002</strain>
    </source>
</reference>
<reference evidence="2 3" key="1">
    <citation type="submission" date="2019-09" db="EMBL/GenBank/DDBJ databases">
        <title>Salinarimonas rosea gen. nov., sp. nov., a new member of the a-2 subgroup of the Proteobacteria.</title>
        <authorList>
            <person name="Liu J."/>
        </authorList>
    </citation>
    <scope>NUCLEOTIDE SEQUENCE [LARGE SCALE GENOMIC DNA]</scope>
    <source>
        <strain evidence="2 3">BN140002</strain>
    </source>
</reference>
<feature type="signal peptide" evidence="1">
    <location>
        <begin position="1"/>
        <end position="26"/>
    </location>
</feature>
<protein>
    <submittedName>
        <fullName evidence="2">Uncharacterized protein</fullName>
    </submittedName>
</protein>
<dbReference type="AlphaFoldDB" id="A0A5B2VQ49"/>